<keyword evidence="24" id="KW-1185">Reference proteome</keyword>
<comment type="caution">
    <text evidence="23">The sequence shown here is derived from an EMBL/GenBank/DDBJ whole genome shotgun (WGS) entry which is preliminary data.</text>
</comment>
<proteinExistence type="inferred from homology"/>
<comment type="catalytic activity">
    <reaction evidence="19">
        <text>resolvin D2 + NAD(+) = 16-oxoresolvin D2 + NADH + H(+)</text>
        <dbReference type="Rhea" id="RHEA:53588"/>
        <dbReference type="ChEBI" id="CHEBI:15378"/>
        <dbReference type="ChEBI" id="CHEBI:57540"/>
        <dbReference type="ChEBI" id="CHEBI:57945"/>
        <dbReference type="ChEBI" id="CHEBI:133367"/>
        <dbReference type="ChEBI" id="CHEBI:137498"/>
    </reaction>
    <physiologicalReaction direction="left-to-right" evidence="19">
        <dbReference type="Rhea" id="RHEA:53589"/>
    </physiologicalReaction>
</comment>
<reference evidence="23 24" key="1">
    <citation type="submission" date="2024-04" db="EMBL/GenBank/DDBJ databases">
        <authorList>
            <person name="Rising A."/>
            <person name="Reimegard J."/>
            <person name="Sonavane S."/>
            <person name="Akerstrom W."/>
            <person name="Nylinder S."/>
            <person name="Hedman E."/>
            <person name="Kallberg Y."/>
        </authorList>
    </citation>
    <scope>NUCLEOTIDE SEQUENCE [LARGE SCALE GENOMIC DNA]</scope>
</reference>
<comment type="catalytic activity">
    <reaction evidence="9">
        <text>prostaglandin E1 + NAD(+) = 15-oxoprostaglandin E1 + NADH + H(+)</text>
        <dbReference type="Rhea" id="RHEA:16477"/>
        <dbReference type="ChEBI" id="CHEBI:15378"/>
        <dbReference type="ChEBI" id="CHEBI:57397"/>
        <dbReference type="ChEBI" id="CHEBI:57401"/>
        <dbReference type="ChEBI" id="CHEBI:57540"/>
        <dbReference type="ChEBI" id="CHEBI:57945"/>
    </reaction>
    <physiologicalReaction direction="left-to-right" evidence="9">
        <dbReference type="Rhea" id="RHEA:16478"/>
    </physiologicalReaction>
</comment>
<dbReference type="PRINTS" id="PR00080">
    <property type="entry name" value="SDRFAMILY"/>
</dbReference>
<evidence type="ECO:0000256" key="17">
    <source>
        <dbReference type="ARBA" id="ARBA00048611"/>
    </source>
</evidence>
<dbReference type="InterPro" id="IPR036291">
    <property type="entry name" value="NAD(P)-bd_dom_sf"/>
</dbReference>
<comment type="catalytic activity">
    <reaction evidence="11">
        <text>14-hydroxy-(4Z,7Z,10Z,12E,16Z,19Z)-docosahexaenoate + NAD(+) = 14-oxo-(4Z,7Z,10Z,12E,16Z,19Z)-docosahexaenoate + NADH + H(+)</text>
        <dbReference type="Rhea" id="RHEA:48952"/>
        <dbReference type="ChEBI" id="CHEBI:15378"/>
        <dbReference type="ChEBI" id="CHEBI:57540"/>
        <dbReference type="ChEBI" id="CHEBI:57945"/>
        <dbReference type="ChEBI" id="CHEBI:90866"/>
        <dbReference type="ChEBI" id="CHEBI:90867"/>
    </reaction>
    <physiologicalReaction direction="left-to-right" evidence="11">
        <dbReference type="Rhea" id="RHEA:48953"/>
    </physiologicalReaction>
</comment>
<dbReference type="Gene3D" id="3.40.50.720">
    <property type="entry name" value="NAD(P)-binding Rossmann-like Domain"/>
    <property type="match status" value="1"/>
</dbReference>
<evidence type="ECO:0000313" key="24">
    <source>
        <dbReference type="Proteomes" id="UP001497382"/>
    </source>
</evidence>
<dbReference type="CDD" id="cd05323">
    <property type="entry name" value="ADH_SDR_c_like"/>
    <property type="match status" value="1"/>
</dbReference>
<dbReference type="GO" id="GO:0016404">
    <property type="term" value="F:15-hydroxyprostaglandin dehydrogenase (NAD+) activity"/>
    <property type="evidence" value="ECO:0007669"/>
    <property type="project" value="UniProtKB-EC"/>
</dbReference>
<accession>A0AAV2AP51</accession>
<comment type="catalytic activity">
    <reaction evidence="20">
        <text>(15S)-hydroxy-(5Z,8Z,11Z,13E)-eicosatetraenoate + NAD(+) = 15-oxo-(5Z,8Z,11Z,13E)-eicosatetraenoate + NADH + H(+)</text>
        <dbReference type="Rhea" id="RHEA:23260"/>
        <dbReference type="ChEBI" id="CHEBI:15378"/>
        <dbReference type="ChEBI" id="CHEBI:57409"/>
        <dbReference type="ChEBI" id="CHEBI:57410"/>
        <dbReference type="ChEBI" id="CHEBI:57540"/>
        <dbReference type="ChEBI" id="CHEBI:57945"/>
        <dbReference type="EC" id="1.1.1.232"/>
    </reaction>
    <physiologicalReaction direction="left-to-right" evidence="20">
        <dbReference type="Rhea" id="RHEA:23261"/>
    </physiologicalReaction>
</comment>
<comment type="catalytic activity">
    <reaction evidence="17">
        <text>prostaglandin A1 + NAD(+) = 15-oxo-prostaglandin A1 + NADH + H(+)</text>
        <dbReference type="Rhea" id="RHEA:41263"/>
        <dbReference type="ChEBI" id="CHEBI:15378"/>
        <dbReference type="ChEBI" id="CHEBI:57398"/>
        <dbReference type="ChEBI" id="CHEBI:57540"/>
        <dbReference type="ChEBI" id="CHEBI:57945"/>
        <dbReference type="ChEBI" id="CHEBI:85072"/>
    </reaction>
    <physiologicalReaction direction="left-to-right" evidence="17">
        <dbReference type="Rhea" id="RHEA:41264"/>
    </physiologicalReaction>
</comment>
<evidence type="ECO:0000256" key="6">
    <source>
        <dbReference type="ARBA" id="ARBA00041812"/>
    </source>
</evidence>
<evidence type="ECO:0000256" key="3">
    <source>
        <dbReference type="ARBA" id="ARBA00038968"/>
    </source>
</evidence>
<dbReference type="PANTHER" id="PTHR44229">
    <property type="entry name" value="15-HYDROXYPROSTAGLANDIN DEHYDROGENASE [NAD(+)]"/>
    <property type="match status" value="1"/>
</dbReference>
<dbReference type="PRINTS" id="PR00081">
    <property type="entry name" value="GDHRDH"/>
</dbReference>
<evidence type="ECO:0000256" key="12">
    <source>
        <dbReference type="ARBA" id="ARBA00048140"/>
    </source>
</evidence>
<comment type="function">
    <text evidence="8">Catalyzes the NAD-dependent dehydrogenation (oxidation) of a broad array of hydroxylated polyunsaturated fatty acids (mainly eicosanoids and docosanoids, including prostaglandins, lipoxins and resolvins), yielding their corresponding keto (oxo) metabolites. Decreases the levels of the pro-proliferative prostaglandins such as prostaglandin E2 (whose activity is increased in cancer because of an increase in the expression of cyclooxygenase 2) and generates oxo-fatty acid products that can profoundly influence cell function by abrogating pro-inflammatory cytokine expression. Converts resolvins E1, D1 and D2 to their oxo products, which represents a mode of resolvin inactivation. Resolvin E1 plays important roles during the resolution phase of acute inflammation, while resolvins D1 and D2 have a unique role in obesity-induced adipose inflammation.</text>
</comment>
<comment type="catalytic activity">
    <reaction evidence="18">
        <text>prostaglandin E2 + NAD(+) = 15-oxoprostaglandin E2 + NADH + H(+)</text>
        <dbReference type="Rhea" id="RHEA:11876"/>
        <dbReference type="ChEBI" id="CHEBI:15378"/>
        <dbReference type="ChEBI" id="CHEBI:57400"/>
        <dbReference type="ChEBI" id="CHEBI:57540"/>
        <dbReference type="ChEBI" id="CHEBI:57945"/>
        <dbReference type="ChEBI" id="CHEBI:606564"/>
        <dbReference type="EC" id="1.1.1.141"/>
    </reaction>
    <physiologicalReaction direction="left-to-right" evidence="18">
        <dbReference type="Rhea" id="RHEA:11877"/>
    </physiologicalReaction>
</comment>
<sequence length="245" mass="26539">MKFSGKVALITGGAQGIGRAYANALLNIGMKVCISDILEDKAKEFIDSLPANHKDNIIFQKCDVSSLTDFKSAFDRVISEFGRIDMLINNAGVFNEQNYMKCIEVNFIAVVNGTKLAFEHMDISKGGHGGYVINTASEAGLDPMPLAPVYVGTKHAVVGFTRSIGAEYHFNKTGIKVNAICPGPVDTGFFRVFPTKCVDVEEAKKLAADMKPVKPEDVAGALTKLLEDDKNGSILRIDVDGLRYV</sequence>
<dbReference type="FunFam" id="3.40.50.720:FF:000149">
    <property type="entry name" value="15-hydroxyprostaglandin dehydrogenase [NAD(+)]"/>
    <property type="match status" value="1"/>
</dbReference>
<dbReference type="Pfam" id="PF00106">
    <property type="entry name" value="adh_short"/>
    <property type="match status" value="1"/>
</dbReference>
<dbReference type="EC" id="1.1.1.232" evidence="4"/>
<dbReference type="Proteomes" id="UP001497382">
    <property type="component" value="Unassembled WGS sequence"/>
</dbReference>
<comment type="catalytic activity">
    <reaction evidence="14">
        <text>resolvin D1 + NAD(+) = 17-oxoresolvin D1 + NADH + H(+)</text>
        <dbReference type="Rhea" id="RHEA:50128"/>
        <dbReference type="ChEBI" id="CHEBI:15378"/>
        <dbReference type="ChEBI" id="CHEBI:57540"/>
        <dbReference type="ChEBI" id="CHEBI:57945"/>
        <dbReference type="ChEBI" id="CHEBI:132079"/>
        <dbReference type="ChEBI" id="CHEBI:132081"/>
    </reaction>
    <physiologicalReaction direction="left-to-right" evidence="14">
        <dbReference type="Rhea" id="RHEA:50129"/>
    </physiologicalReaction>
</comment>
<evidence type="ECO:0000256" key="22">
    <source>
        <dbReference type="RuleBase" id="RU000363"/>
    </source>
</evidence>
<comment type="catalytic activity">
    <reaction evidence="15">
        <text>resolvin D2 + NAD(+) = 7-oxoresolvin D2 + NADH + H(+)</text>
        <dbReference type="Rhea" id="RHEA:53584"/>
        <dbReference type="ChEBI" id="CHEBI:15378"/>
        <dbReference type="ChEBI" id="CHEBI:57540"/>
        <dbReference type="ChEBI" id="CHEBI:57945"/>
        <dbReference type="ChEBI" id="CHEBI:133367"/>
        <dbReference type="ChEBI" id="CHEBI:137497"/>
    </reaction>
    <physiologicalReaction direction="left-to-right" evidence="15">
        <dbReference type="Rhea" id="RHEA:53585"/>
    </physiologicalReaction>
</comment>
<evidence type="ECO:0000256" key="1">
    <source>
        <dbReference type="ARBA" id="ARBA00006484"/>
    </source>
</evidence>
<evidence type="ECO:0000256" key="9">
    <source>
        <dbReference type="ARBA" id="ARBA00047325"/>
    </source>
</evidence>
<dbReference type="GO" id="GO:0005737">
    <property type="term" value="C:cytoplasm"/>
    <property type="evidence" value="ECO:0007669"/>
    <property type="project" value="TreeGrafter"/>
</dbReference>
<evidence type="ECO:0000256" key="4">
    <source>
        <dbReference type="ARBA" id="ARBA00039060"/>
    </source>
</evidence>
<evidence type="ECO:0000256" key="20">
    <source>
        <dbReference type="ARBA" id="ARBA00049151"/>
    </source>
</evidence>
<dbReference type="InterPro" id="IPR002347">
    <property type="entry name" value="SDR_fam"/>
</dbReference>
<name>A0AAV2AP51_9ARAC</name>
<evidence type="ECO:0000256" key="8">
    <source>
        <dbReference type="ARBA" id="ARBA00045705"/>
    </source>
</evidence>
<dbReference type="EMBL" id="CAXIEN010000194">
    <property type="protein sequence ID" value="CAL1285778.1"/>
    <property type="molecule type" value="Genomic_DNA"/>
</dbReference>
<evidence type="ECO:0000256" key="7">
    <source>
        <dbReference type="ARBA" id="ARBA00042026"/>
    </source>
</evidence>
<evidence type="ECO:0000256" key="14">
    <source>
        <dbReference type="ARBA" id="ARBA00048170"/>
    </source>
</evidence>
<dbReference type="AlphaFoldDB" id="A0AAV2AP51"/>
<comment type="catalytic activity">
    <reaction evidence="13">
        <text>(11R)-hydroxy-(5Z,8Z,12E,14Z)-eicosatetraenoate + NAD(+) = 11-oxo-(5Z,8Z,12E,14Z)-eicosatetraenoate + NADH + H(+)</text>
        <dbReference type="Rhea" id="RHEA:48640"/>
        <dbReference type="ChEBI" id="CHEBI:15378"/>
        <dbReference type="ChEBI" id="CHEBI:57540"/>
        <dbReference type="ChEBI" id="CHEBI:57945"/>
        <dbReference type="ChEBI" id="CHEBI:78836"/>
        <dbReference type="ChEBI" id="CHEBI:90697"/>
    </reaction>
    <physiologicalReaction direction="left-to-right" evidence="13">
        <dbReference type="Rhea" id="RHEA:48641"/>
    </physiologicalReaction>
</comment>
<protein>
    <recommendedName>
        <fullName evidence="5">15-hydroxyprostaglandin dehydrogenase [NAD(+)]</fullName>
        <ecNumber evidence="3">1.1.1.141</ecNumber>
        <ecNumber evidence="4">1.1.1.232</ecNumber>
    </recommendedName>
    <alternativeName>
        <fullName evidence="7">Eicosanoid/docosanoid dehydrogenase [NAD(+)]</fullName>
    </alternativeName>
    <alternativeName>
        <fullName evidence="6">Prostaglandin dehydrogenase 1</fullName>
    </alternativeName>
</protein>
<comment type="catalytic activity">
    <reaction evidence="10">
        <text>resolvin D1 + NAD(+) = 8-oxoresolvin D1 + NADH + H(+)</text>
        <dbReference type="Rhea" id="RHEA:50124"/>
        <dbReference type="ChEBI" id="CHEBI:15378"/>
        <dbReference type="ChEBI" id="CHEBI:57540"/>
        <dbReference type="ChEBI" id="CHEBI:57945"/>
        <dbReference type="ChEBI" id="CHEBI:132079"/>
        <dbReference type="ChEBI" id="CHEBI:132080"/>
    </reaction>
    <physiologicalReaction direction="left-to-right" evidence="10">
        <dbReference type="Rhea" id="RHEA:50125"/>
    </physiologicalReaction>
</comment>
<evidence type="ECO:0000256" key="11">
    <source>
        <dbReference type="ARBA" id="ARBA00048008"/>
    </source>
</evidence>
<organism evidence="23 24">
    <name type="scientific">Larinioides sclopetarius</name>
    <dbReference type="NCBI Taxonomy" id="280406"/>
    <lineage>
        <taxon>Eukaryota</taxon>
        <taxon>Metazoa</taxon>
        <taxon>Ecdysozoa</taxon>
        <taxon>Arthropoda</taxon>
        <taxon>Chelicerata</taxon>
        <taxon>Arachnida</taxon>
        <taxon>Araneae</taxon>
        <taxon>Araneomorphae</taxon>
        <taxon>Entelegynae</taxon>
        <taxon>Araneoidea</taxon>
        <taxon>Araneidae</taxon>
        <taxon>Larinioides</taxon>
    </lineage>
</organism>
<evidence type="ECO:0000256" key="19">
    <source>
        <dbReference type="ARBA" id="ARBA00048921"/>
    </source>
</evidence>
<evidence type="ECO:0000256" key="13">
    <source>
        <dbReference type="ARBA" id="ARBA00048144"/>
    </source>
</evidence>
<dbReference type="PANTHER" id="PTHR44229:SF4">
    <property type="entry name" value="15-HYDROXYPROSTAGLANDIN DEHYDROGENASE [NAD(+)]"/>
    <property type="match status" value="1"/>
</dbReference>
<evidence type="ECO:0000256" key="18">
    <source>
        <dbReference type="ARBA" id="ARBA00048739"/>
    </source>
</evidence>
<dbReference type="EC" id="1.1.1.141" evidence="3"/>
<evidence type="ECO:0000256" key="2">
    <source>
        <dbReference type="ARBA" id="ARBA00023002"/>
    </source>
</evidence>
<dbReference type="InterPro" id="IPR020904">
    <property type="entry name" value="Sc_DH/Rdtase_CS"/>
</dbReference>
<evidence type="ECO:0000256" key="5">
    <source>
        <dbReference type="ARBA" id="ARBA00040276"/>
    </source>
</evidence>
<comment type="similarity">
    <text evidence="1 22">Belongs to the short-chain dehydrogenases/reductases (SDR) family.</text>
</comment>
<evidence type="ECO:0000256" key="15">
    <source>
        <dbReference type="ARBA" id="ARBA00048393"/>
    </source>
</evidence>
<dbReference type="SUPFAM" id="SSF51735">
    <property type="entry name" value="NAD(P)-binding Rossmann-fold domains"/>
    <property type="match status" value="1"/>
</dbReference>
<evidence type="ECO:0000256" key="21">
    <source>
        <dbReference type="ARBA" id="ARBA00049188"/>
    </source>
</evidence>
<comment type="catalytic activity">
    <reaction evidence="21">
        <text>resolvin E1 + NAD(+) = 18-oxo-resolvin E1 + NADH + H(+)</text>
        <dbReference type="Rhea" id="RHEA:49244"/>
        <dbReference type="ChEBI" id="CHEBI:15378"/>
        <dbReference type="ChEBI" id="CHEBI:57540"/>
        <dbReference type="ChEBI" id="CHEBI:57945"/>
        <dbReference type="ChEBI" id="CHEBI:91000"/>
        <dbReference type="ChEBI" id="CHEBI:91001"/>
    </reaction>
    <physiologicalReaction direction="left-to-right" evidence="21">
        <dbReference type="Rhea" id="RHEA:49245"/>
    </physiologicalReaction>
</comment>
<comment type="catalytic activity">
    <reaction evidence="12">
        <text>15-oxo-(5S,6R)-dihydroxy-(7E,9E,11Z)-eicosatrienoate + NADH + H(+) = (5S,6R,15S)-trihydroxy-(7E,9E,11Z)-eicosatrienoate + NAD(+)</text>
        <dbReference type="Rhea" id="RHEA:41596"/>
        <dbReference type="ChEBI" id="CHEBI:15378"/>
        <dbReference type="ChEBI" id="CHEBI:57540"/>
        <dbReference type="ChEBI" id="CHEBI:57945"/>
        <dbReference type="ChEBI" id="CHEBI:78325"/>
        <dbReference type="ChEBI" id="CHEBI:78329"/>
    </reaction>
    <physiologicalReaction direction="left-to-right" evidence="12">
        <dbReference type="Rhea" id="RHEA:41597"/>
    </physiologicalReaction>
</comment>
<evidence type="ECO:0000313" key="23">
    <source>
        <dbReference type="EMBL" id="CAL1285778.1"/>
    </source>
</evidence>
<gene>
    <name evidence="23" type="ORF">LARSCL_LOCUS13910</name>
</gene>
<dbReference type="GO" id="GO:0047034">
    <property type="term" value="F:15-hydroxyicosatetraenoate dehydrogenase activity"/>
    <property type="evidence" value="ECO:0007669"/>
    <property type="project" value="UniProtKB-EC"/>
</dbReference>
<evidence type="ECO:0000256" key="16">
    <source>
        <dbReference type="ARBA" id="ARBA00048535"/>
    </source>
</evidence>
<keyword evidence="2" id="KW-0560">Oxidoreductase</keyword>
<comment type="catalytic activity">
    <reaction evidence="16">
        <text>lipoxin A4 + NAD(+) = 15-oxo-(5S,6R)-dihydroxy-(7E,9E,11Z,13E)-eicosatetraenoate + NADH + H(+)</text>
        <dbReference type="Rhea" id="RHEA:41572"/>
        <dbReference type="ChEBI" id="CHEBI:15378"/>
        <dbReference type="ChEBI" id="CHEBI:57540"/>
        <dbReference type="ChEBI" id="CHEBI:57945"/>
        <dbReference type="ChEBI" id="CHEBI:67026"/>
        <dbReference type="ChEBI" id="CHEBI:78311"/>
    </reaction>
    <physiologicalReaction direction="left-to-right" evidence="16">
        <dbReference type="Rhea" id="RHEA:41573"/>
    </physiologicalReaction>
</comment>
<dbReference type="PROSITE" id="PS00061">
    <property type="entry name" value="ADH_SHORT"/>
    <property type="match status" value="1"/>
</dbReference>
<evidence type="ECO:0000256" key="10">
    <source>
        <dbReference type="ARBA" id="ARBA00047672"/>
    </source>
</evidence>